<dbReference type="OrthoDB" id="6008141at2"/>
<dbReference type="RefSeq" id="WP_107938523.1">
    <property type="nucleotide sequence ID" value="NZ_QANS01000001.1"/>
</dbReference>
<evidence type="ECO:0000313" key="4">
    <source>
        <dbReference type="Proteomes" id="UP000244248"/>
    </source>
</evidence>
<proteinExistence type="predicted"/>
<accession>A0A2T5MJS0</accession>
<evidence type="ECO:0000313" key="3">
    <source>
        <dbReference type="EMBL" id="PTU32815.1"/>
    </source>
</evidence>
<sequence length="283" mass="31352">MISRIVIRHLCFAIAIGLAIWAYQSFGFRGLVIEAPYCVLMIGFGIAIGLQAPSAVRSLTALSVLGTVCVGWATFKQTQTYENLTSFSITADPYRCVLRLNGTIPPDLPQLLEQKLKRFPQTRAVILSSSGGSSYGVIQTADLLRNHPINTAISAGQCDSACAFLWVTQKQRILLQDPLIITPGFHAPYTLSPWGPIPYLEQRNAQVSYLRNTVKAKDSFIDRAEAFMHGVDRMRPSELKKLGIPTQLMSRNEVHQRNFCDPPPVTPKPKGDAARWLAQTKKP</sequence>
<keyword evidence="2" id="KW-0812">Transmembrane</keyword>
<evidence type="ECO:0000256" key="2">
    <source>
        <dbReference type="SAM" id="Phobius"/>
    </source>
</evidence>
<dbReference type="Proteomes" id="UP000244248">
    <property type="component" value="Unassembled WGS sequence"/>
</dbReference>
<reference evidence="3 4" key="1">
    <citation type="submission" date="2018-04" db="EMBL/GenBank/DDBJ databases">
        <title>Novel species isolated from glacier.</title>
        <authorList>
            <person name="Liu Q."/>
            <person name="Xin Y.-H."/>
        </authorList>
    </citation>
    <scope>NUCLEOTIDE SEQUENCE [LARGE SCALE GENOMIC DNA]</scope>
    <source>
        <strain evidence="3 4">GT1R17</strain>
    </source>
</reference>
<name>A0A2T5MJS0_9GAMM</name>
<keyword evidence="2" id="KW-0472">Membrane</keyword>
<feature type="transmembrane region" description="Helical" evidence="2">
    <location>
        <begin position="30"/>
        <end position="50"/>
    </location>
</feature>
<keyword evidence="4" id="KW-1185">Reference proteome</keyword>
<feature type="transmembrane region" description="Helical" evidence="2">
    <location>
        <begin position="6"/>
        <end position="23"/>
    </location>
</feature>
<organism evidence="3 4">
    <name type="scientific">Stenotrophobium rhamnosiphilum</name>
    <dbReference type="NCBI Taxonomy" id="2029166"/>
    <lineage>
        <taxon>Bacteria</taxon>
        <taxon>Pseudomonadati</taxon>
        <taxon>Pseudomonadota</taxon>
        <taxon>Gammaproteobacteria</taxon>
        <taxon>Nevskiales</taxon>
        <taxon>Nevskiaceae</taxon>
        <taxon>Stenotrophobium</taxon>
    </lineage>
</organism>
<dbReference type="EMBL" id="QANS01000001">
    <property type="protein sequence ID" value="PTU32815.1"/>
    <property type="molecule type" value="Genomic_DNA"/>
</dbReference>
<dbReference type="AlphaFoldDB" id="A0A2T5MJS0"/>
<protein>
    <submittedName>
        <fullName evidence="3">Uncharacterized protein</fullName>
    </submittedName>
</protein>
<keyword evidence="2" id="KW-1133">Transmembrane helix</keyword>
<feature type="region of interest" description="Disordered" evidence="1">
    <location>
        <begin position="256"/>
        <end position="283"/>
    </location>
</feature>
<evidence type="ECO:0000256" key="1">
    <source>
        <dbReference type="SAM" id="MobiDB-lite"/>
    </source>
</evidence>
<comment type="caution">
    <text evidence="3">The sequence shown here is derived from an EMBL/GenBank/DDBJ whole genome shotgun (WGS) entry which is preliminary data.</text>
</comment>
<gene>
    <name evidence="3" type="ORF">CJD38_01490</name>
</gene>